<dbReference type="EMBL" id="QJKJ01002315">
    <property type="protein sequence ID" value="RDY03376.1"/>
    <property type="molecule type" value="Genomic_DNA"/>
</dbReference>
<gene>
    <name evidence="1" type="ORF">CR513_13053</name>
</gene>
<dbReference type="Proteomes" id="UP000257109">
    <property type="component" value="Unassembled WGS sequence"/>
</dbReference>
<evidence type="ECO:0000313" key="2">
    <source>
        <dbReference type="Proteomes" id="UP000257109"/>
    </source>
</evidence>
<name>A0A371HKQ7_MUCPR</name>
<protein>
    <submittedName>
        <fullName evidence="1">Uncharacterized protein</fullName>
    </submittedName>
</protein>
<keyword evidence="2" id="KW-1185">Reference proteome</keyword>
<evidence type="ECO:0000313" key="1">
    <source>
        <dbReference type="EMBL" id="RDY03376.1"/>
    </source>
</evidence>
<proteinExistence type="predicted"/>
<feature type="non-terminal residue" evidence="1">
    <location>
        <position position="1"/>
    </location>
</feature>
<sequence>MTEAWPSQLQKFFGFQVALTHNPILHSRTKHMKQDIFFIIKLMAQRQSESTVIYKLWIICQLHQDLLDYKKTTHRYDAIQATRFFPLICARAPFRAFAIRSLTAAPLLTQELNIADTNMQYLPIKYRQPWWKGSDP</sequence>
<accession>A0A371HKQ7</accession>
<feature type="non-terminal residue" evidence="1">
    <location>
        <position position="136"/>
    </location>
</feature>
<comment type="caution">
    <text evidence="1">The sequence shown here is derived from an EMBL/GenBank/DDBJ whole genome shotgun (WGS) entry which is preliminary data.</text>
</comment>
<reference evidence="1" key="1">
    <citation type="submission" date="2018-05" db="EMBL/GenBank/DDBJ databases">
        <title>Draft genome of Mucuna pruriens seed.</title>
        <authorList>
            <person name="Nnadi N.E."/>
            <person name="Vos R."/>
            <person name="Hasami M.H."/>
            <person name="Devisetty U.K."/>
            <person name="Aguiy J.C."/>
        </authorList>
    </citation>
    <scope>NUCLEOTIDE SEQUENCE [LARGE SCALE GENOMIC DNA]</scope>
    <source>
        <strain evidence="1">JCA_2017</strain>
    </source>
</reference>
<organism evidence="1 2">
    <name type="scientific">Mucuna pruriens</name>
    <name type="common">Velvet bean</name>
    <name type="synonym">Dolichos pruriens</name>
    <dbReference type="NCBI Taxonomy" id="157652"/>
    <lineage>
        <taxon>Eukaryota</taxon>
        <taxon>Viridiplantae</taxon>
        <taxon>Streptophyta</taxon>
        <taxon>Embryophyta</taxon>
        <taxon>Tracheophyta</taxon>
        <taxon>Spermatophyta</taxon>
        <taxon>Magnoliopsida</taxon>
        <taxon>eudicotyledons</taxon>
        <taxon>Gunneridae</taxon>
        <taxon>Pentapetalae</taxon>
        <taxon>rosids</taxon>
        <taxon>fabids</taxon>
        <taxon>Fabales</taxon>
        <taxon>Fabaceae</taxon>
        <taxon>Papilionoideae</taxon>
        <taxon>50 kb inversion clade</taxon>
        <taxon>NPAAA clade</taxon>
        <taxon>indigoferoid/millettioid clade</taxon>
        <taxon>Phaseoleae</taxon>
        <taxon>Mucuna</taxon>
    </lineage>
</organism>
<dbReference type="AlphaFoldDB" id="A0A371HKQ7"/>